<comment type="caution">
    <text evidence="2">The sequence shown here is derived from an EMBL/GenBank/DDBJ whole genome shotgun (WGS) entry which is preliminary data.</text>
</comment>
<evidence type="ECO:0000313" key="3">
    <source>
        <dbReference type="Proteomes" id="UP000599179"/>
    </source>
</evidence>
<dbReference type="RefSeq" id="WP_188457296.1">
    <property type="nucleotide sequence ID" value="NZ_BMGM01000001.1"/>
</dbReference>
<proteinExistence type="predicted"/>
<keyword evidence="3" id="KW-1185">Reference proteome</keyword>
<evidence type="ECO:0000256" key="1">
    <source>
        <dbReference type="SAM" id="MobiDB-lite"/>
    </source>
</evidence>
<organism evidence="2 3">
    <name type="scientific">Psychroflexus planctonicus</name>
    <dbReference type="NCBI Taxonomy" id="1526575"/>
    <lineage>
        <taxon>Bacteria</taxon>
        <taxon>Pseudomonadati</taxon>
        <taxon>Bacteroidota</taxon>
        <taxon>Flavobacteriia</taxon>
        <taxon>Flavobacteriales</taxon>
        <taxon>Flavobacteriaceae</taxon>
        <taxon>Psychroflexus</taxon>
    </lineage>
</organism>
<feature type="region of interest" description="Disordered" evidence="1">
    <location>
        <begin position="1"/>
        <end position="20"/>
    </location>
</feature>
<protein>
    <submittedName>
        <fullName evidence="2">Uncharacterized protein</fullName>
    </submittedName>
</protein>
<reference evidence="3" key="1">
    <citation type="journal article" date="2019" name="Int. J. Syst. Evol. Microbiol.">
        <title>The Global Catalogue of Microorganisms (GCM) 10K type strain sequencing project: providing services to taxonomists for standard genome sequencing and annotation.</title>
        <authorList>
            <consortium name="The Broad Institute Genomics Platform"/>
            <consortium name="The Broad Institute Genome Sequencing Center for Infectious Disease"/>
            <person name="Wu L."/>
            <person name="Ma J."/>
        </authorList>
    </citation>
    <scope>NUCLEOTIDE SEQUENCE [LARGE SCALE GENOMIC DNA]</scope>
    <source>
        <strain evidence="3">CGMCC 1.12931</strain>
    </source>
</reference>
<feature type="compositionally biased region" description="Polar residues" evidence="1">
    <location>
        <begin position="1"/>
        <end position="13"/>
    </location>
</feature>
<dbReference type="EMBL" id="BMGM01000001">
    <property type="protein sequence ID" value="GGE25572.1"/>
    <property type="molecule type" value="Genomic_DNA"/>
</dbReference>
<evidence type="ECO:0000313" key="2">
    <source>
        <dbReference type="EMBL" id="GGE25572.1"/>
    </source>
</evidence>
<name>A0ABQ1SCN9_9FLAO</name>
<gene>
    <name evidence="2" type="ORF">GCM10010832_02890</name>
</gene>
<accession>A0ABQ1SCN9</accession>
<sequence length="101" mass="11723">MSTKDTNSLNNAFNEKHNKDKALTQRKRVFKAFFEAPKTMLMVSNETGILRANICRYVRTFRQSDKVAEVKKGLCKISNHRAGYLTTNPDQFPKSNQFKMF</sequence>
<dbReference type="Proteomes" id="UP000599179">
    <property type="component" value="Unassembled WGS sequence"/>
</dbReference>